<name>A0AAW0FPT6_9APHY</name>
<sequence>MSNLTEKDVEKFFSPQSWQETARKLGYSEEEVKIISRLDSQVTYPYYIEGGPLDGTKKYIDGPAFRNIGDLASKDEKERPIKKHFKDKKNLIVAPEFMESYFAQTKNTNPDVIPAIPLSIEGQDEESDDKVVIDLFLRSYNKAAKDETE</sequence>
<evidence type="ECO:0000313" key="2">
    <source>
        <dbReference type="Proteomes" id="UP001385951"/>
    </source>
</evidence>
<protein>
    <submittedName>
        <fullName evidence="1">Uncharacterized protein</fullName>
    </submittedName>
</protein>
<comment type="caution">
    <text evidence="1">The sequence shown here is derived from an EMBL/GenBank/DDBJ whole genome shotgun (WGS) entry which is preliminary data.</text>
</comment>
<accession>A0AAW0FPT6</accession>
<proteinExistence type="predicted"/>
<gene>
    <name evidence="1" type="ORF">QCA50_017404</name>
</gene>
<dbReference type="AlphaFoldDB" id="A0AAW0FPT6"/>
<keyword evidence="2" id="KW-1185">Reference proteome</keyword>
<dbReference type="Proteomes" id="UP001385951">
    <property type="component" value="Unassembled WGS sequence"/>
</dbReference>
<organism evidence="1 2">
    <name type="scientific">Cerrena zonata</name>
    <dbReference type="NCBI Taxonomy" id="2478898"/>
    <lineage>
        <taxon>Eukaryota</taxon>
        <taxon>Fungi</taxon>
        <taxon>Dikarya</taxon>
        <taxon>Basidiomycota</taxon>
        <taxon>Agaricomycotina</taxon>
        <taxon>Agaricomycetes</taxon>
        <taxon>Polyporales</taxon>
        <taxon>Cerrenaceae</taxon>
        <taxon>Cerrena</taxon>
    </lineage>
</organism>
<reference evidence="1 2" key="1">
    <citation type="submission" date="2022-09" db="EMBL/GenBank/DDBJ databases">
        <authorList>
            <person name="Palmer J.M."/>
        </authorList>
    </citation>
    <scope>NUCLEOTIDE SEQUENCE [LARGE SCALE GENOMIC DNA]</scope>
    <source>
        <strain evidence="1 2">DSM 7382</strain>
    </source>
</reference>
<dbReference type="EMBL" id="JASBNA010000058">
    <property type="protein sequence ID" value="KAK7679503.1"/>
    <property type="molecule type" value="Genomic_DNA"/>
</dbReference>
<evidence type="ECO:0000313" key="1">
    <source>
        <dbReference type="EMBL" id="KAK7679503.1"/>
    </source>
</evidence>